<dbReference type="GO" id="GO:0097588">
    <property type="term" value="P:archaeal or bacterial-type flagellum-dependent cell motility"/>
    <property type="evidence" value="ECO:0007669"/>
    <property type="project" value="InterPro"/>
</dbReference>
<dbReference type="Pfam" id="PF01917">
    <property type="entry name" value="Flagellin_arch-type"/>
    <property type="match status" value="1"/>
</dbReference>
<dbReference type="KEGG" id="nph:NP_2094A"/>
<gene>
    <name evidence="1" type="primary">flaF</name>
    <name evidence="1" type="ordered locus">NP_2094A</name>
</gene>
<dbReference type="PANTHER" id="PTHR42200:SF2">
    <property type="entry name" value="ARCHAEAL FLAGELLA-RELATED PROTEIN F"/>
    <property type="match status" value="1"/>
</dbReference>
<dbReference type="HOGENOM" id="CLU_145174_0_0_2"/>
<dbReference type="InterPro" id="IPR002774">
    <property type="entry name" value="Flagellin_arc-type"/>
</dbReference>
<sequence length="151" mass="15533">MGFSVSGSAVIVFIGLVVAAGIAVPPLMGSVGNLASAQGTQIDQGTERLNTDVEIAAATYDDDAEELDIELENTGTTSLSVADTDLLVDGAMQTDADNLATTVEGDADAELWLPAETLTMTVGATTEPDRVKVVTENGIERATNDITDGET</sequence>
<protein>
    <submittedName>
        <fullName evidence="1">Fla cluster protein FlaF</fullName>
    </submittedName>
</protein>
<dbReference type="PANTHER" id="PTHR42200">
    <property type="entry name" value="ARCHAEAL FLAGELLA-RELATED PROTEIN F-RELATED"/>
    <property type="match status" value="1"/>
</dbReference>
<accession>A0A1U7EVQ1</accession>
<proteinExistence type="predicted"/>
<dbReference type="EnsemblBacteria" id="CAI49138">
    <property type="protein sequence ID" value="CAI49138"/>
    <property type="gene ID" value="NP_2094A"/>
</dbReference>
<name>A0A1U7EVQ1_NATPD</name>
<dbReference type="OrthoDB" id="62189at2157"/>
<dbReference type="RefSeq" id="WP_011322766.1">
    <property type="nucleotide sequence ID" value="NC_007426.1"/>
</dbReference>
<dbReference type="STRING" id="348780.NP_2094A"/>
<dbReference type="Proteomes" id="UP000002698">
    <property type="component" value="Chromosome"/>
</dbReference>
<dbReference type="AlphaFoldDB" id="A0A1U7EVQ1"/>
<dbReference type="eggNOG" id="arCOG01824">
    <property type="taxonomic scope" value="Archaea"/>
</dbReference>
<evidence type="ECO:0000313" key="1">
    <source>
        <dbReference type="EMBL" id="CAI49138.1"/>
    </source>
</evidence>
<dbReference type="GO" id="GO:0005198">
    <property type="term" value="F:structural molecule activity"/>
    <property type="evidence" value="ECO:0007669"/>
    <property type="project" value="InterPro"/>
</dbReference>
<dbReference type="EMBL" id="CR936257">
    <property type="protein sequence ID" value="CAI49138.1"/>
    <property type="molecule type" value="Genomic_DNA"/>
</dbReference>
<dbReference type="GeneID" id="3702711"/>
<keyword evidence="2" id="KW-1185">Reference proteome</keyword>
<reference evidence="1 2" key="1">
    <citation type="journal article" date="2005" name="Genome Res.">
        <title>Living with two extremes: conclusions from the genome sequence of Natronomonas pharaonis.</title>
        <authorList>
            <person name="Falb M."/>
            <person name="Pfeiffer F."/>
            <person name="Palm P."/>
            <person name="Rodewald K."/>
            <person name="Hickmann V."/>
            <person name="Tittor J."/>
            <person name="Oesterhelt D."/>
        </authorList>
    </citation>
    <scope>NUCLEOTIDE SEQUENCE [LARGE SCALE GENOMIC DNA]</scope>
    <source>
        <strain evidence="2">ATCC 35678 / DSM 2160 / CIP 103997 / JCM 8858 / NBRC 14720 / NCIMB 2260 / Gabara</strain>
    </source>
</reference>
<evidence type="ECO:0000313" key="2">
    <source>
        <dbReference type="Proteomes" id="UP000002698"/>
    </source>
</evidence>
<organism evidence="1 2">
    <name type="scientific">Natronomonas pharaonis (strain ATCC 35678 / DSM 2160 / CIP 103997 / JCM 8858 / NBRC 14720 / NCIMB 2260 / Gabara)</name>
    <name type="common">Halobacterium pharaonis</name>
    <dbReference type="NCBI Taxonomy" id="348780"/>
    <lineage>
        <taxon>Archaea</taxon>
        <taxon>Methanobacteriati</taxon>
        <taxon>Methanobacteriota</taxon>
        <taxon>Stenosarchaea group</taxon>
        <taxon>Halobacteria</taxon>
        <taxon>Halobacteriales</taxon>
        <taxon>Natronomonadaceae</taxon>
        <taxon>Natronomonas</taxon>
    </lineage>
</organism>